<dbReference type="InterPro" id="IPR041916">
    <property type="entry name" value="Anti_sigma_zinc_sf"/>
</dbReference>
<reference evidence="5 6" key="1">
    <citation type="submission" date="2016-01" db="EMBL/GenBank/DDBJ databases">
        <title>Complete genome sequence of a soil Actinobacterium, Isoptericola dokdonensis DS-3.</title>
        <authorList>
            <person name="Kwon S.-K."/>
            <person name="Kim J.F."/>
        </authorList>
    </citation>
    <scope>NUCLEOTIDE SEQUENCE [LARGE SCALE GENOMIC DNA]</scope>
    <source>
        <strain evidence="5 6">DS-3</strain>
    </source>
</reference>
<evidence type="ECO:0000256" key="2">
    <source>
        <dbReference type="ARBA" id="ARBA00023163"/>
    </source>
</evidence>
<dbReference type="Pfam" id="PF13490">
    <property type="entry name" value="zf-HC2"/>
    <property type="match status" value="1"/>
</dbReference>
<dbReference type="STRING" id="1300344.I598_1339"/>
<keyword evidence="1" id="KW-0805">Transcription regulation</keyword>
<evidence type="ECO:0000256" key="1">
    <source>
        <dbReference type="ARBA" id="ARBA00023015"/>
    </source>
</evidence>
<keyword evidence="6" id="KW-1185">Reference proteome</keyword>
<dbReference type="KEGG" id="ido:I598_1339"/>
<dbReference type="EMBL" id="CP014209">
    <property type="protein sequence ID" value="ANC30899.1"/>
    <property type="molecule type" value="Genomic_DNA"/>
</dbReference>
<dbReference type="Gene3D" id="1.10.10.1320">
    <property type="entry name" value="Anti-sigma factor, zinc-finger domain"/>
    <property type="match status" value="1"/>
</dbReference>
<dbReference type="AlphaFoldDB" id="A0A168F4Z2"/>
<dbReference type="PATRIC" id="fig|1300344.3.peg.1340"/>
<keyword evidence="2" id="KW-0804">Transcription</keyword>
<feature type="domain" description="Putative zinc-finger" evidence="4">
    <location>
        <begin position="7"/>
        <end position="35"/>
    </location>
</feature>
<keyword evidence="3" id="KW-0812">Transmembrane</keyword>
<evidence type="ECO:0000256" key="3">
    <source>
        <dbReference type="SAM" id="Phobius"/>
    </source>
</evidence>
<evidence type="ECO:0000313" key="5">
    <source>
        <dbReference type="EMBL" id="ANC30899.1"/>
    </source>
</evidence>
<name>A0A168F4Z2_9MICO</name>
<feature type="transmembrane region" description="Helical" evidence="3">
    <location>
        <begin position="115"/>
        <end position="134"/>
    </location>
</feature>
<dbReference type="OrthoDB" id="3743969at2"/>
<organism evidence="5 6">
    <name type="scientific">Isoptericola dokdonensis DS-3</name>
    <dbReference type="NCBI Taxonomy" id="1300344"/>
    <lineage>
        <taxon>Bacteria</taxon>
        <taxon>Bacillati</taxon>
        <taxon>Actinomycetota</taxon>
        <taxon>Actinomycetes</taxon>
        <taxon>Micrococcales</taxon>
        <taxon>Promicromonosporaceae</taxon>
        <taxon>Isoptericola</taxon>
    </lineage>
</organism>
<dbReference type="RefSeq" id="WP_068202296.1">
    <property type="nucleotide sequence ID" value="NZ_CP014209.1"/>
</dbReference>
<gene>
    <name evidence="5" type="ORF">I598_1339</name>
</gene>
<evidence type="ECO:0000259" key="4">
    <source>
        <dbReference type="Pfam" id="PF13490"/>
    </source>
</evidence>
<keyword evidence="3" id="KW-1133">Transmembrane helix</keyword>
<keyword evidence="3" id="KW-0472">Membrane</keyword>
<evidence type="ECO:0000313" key="6">
    <source>
        <dbReference type="Proteomes" id="UP000076794"/>
    </source>
</evidence>
<protein>
    <recommendedName>
        <fullName evidence="4">Putative zinc-finger domain-containing protein</fullName>
    </recommendedName>
</protein>
<dbReference type="Proteomes" id="UP000076794">
    <property type="component" value="Chromosome"/>
</dbReference>
<proteinExistence type="predicted"/>
<accession>A0A168F4Z2</accession>
<dbReference type="InterPro" id="IPR027383">
    <property type="entry name" value="Znf_put"/>
</dbReference>
<sequence length="295" mass="30482">MSPHLGDLVSALADGQLAPRETERALAHVARCPLCAAELEHARSARRRLSQAAEVAPAPDLTARLLALSESIPSTQGDPLRAREHDDTWAVPDAWRTTLTGDVTAAASRRRRHRVALVGAAGAGVIGCTLFALGQAPVVSPEASRAAALTTLSGAATTGSTPASVGDLSASGLVAPGALPDGYLLSAVQVDGDVAQIDLTGPDGSVVVREQPGRLAEDATDRLSVGDGREVVVLSRDPWHVAWQDGDVVVEVTTDAPEDVLVEVVAAFPGHDYDAGVLPRLSRGWSTVTGAFTLP</sequence>